<reference evidence="1 2" key="1">
    <citation type="submission" date="2014-04" db="EMBL/GenBank/DDBJ databases">
        <authorList>
            <consortium name="DOE Joint Genome Institute"/>
            <person name="Kuo A."/>
            <person name="Kohler A."/>
            <person name="Nagy L.G."/>
            <person name="Floudas D."/>
            <person name="Copeland A."/>
            <person name="Barry K.W."/>
            <person name="Cichocki N."/>
            <person name="Veneault-Fourrey C."/>
            <person name="LaButti K."/>
            <person name="Lindquist E.A."/>
            <person name="Lipzen A."/>
            <person name="Lundell T."/>
            <person name="Morin E."/>
            <person name="Murat C."/>
            <person name="Sun H."/>
            <person name="Tunlid A."/>
            <person name="Henrissat B."/>
            <person name="Grigoriev I.V."/>
            <person name="Hibbett D.S."/>
            <person name="Martin F."/>
            <person name="Nordberg H.P."/>
            <person name="Cantor M.N."/>
            <person name="Hua S.X."/>
        </authorList>
    </citation>
    <scope>NUCLEOTIDE SEQUENCE [LARGE SCALE GENOMIC DNA]</scope>
    <source>
        <strain evidence="1 2">Foug A</strain>
    </source>
</reference>
<dbReference type="HOGENOM" id="CLU_1355367_0_0_1"/>
<gene>
    <name evidence="1" type="ORF">SCLCIDRAFT_1224749</name>
</gene>
<sequence length="202" mass="22714">MTAEKPRSFISTQINNFLTHNTRTITLTLVRILDQTNTTARMNGKIAPSCTTPLEYWMRSSRTPLRPSVRLDRISISRLPSIARALPLNSPNWAVHMSLHIIHLRPATACYSTICHSFPAVPGTCTVPVKCLLSGEKRQGTLCHSQAASIFNLPRPCMRLHGAELQVQWGYALVRLIILCRSPTRTKNSILLLCFHRAFDVQ</sequence>
<evidence type="ECO:0000313" key="2">
    <source>
        <dbReference type="Proteomes" id="UP000053989"/>
    </source>
</evidence>
<name>A0A0C3D487_9AGAM</name>
<proteinExistence type="predicted"/>
<keyword evidence="2" id="KW-1185">Reference proteome</keyword>
<organism evidence="1 2">
    <name type="scientific">Scleroderma citrinum Foug A</name>
    <dbReference type="NCBI Taxonomy" id="1036808"/>
    <lineage>
        <taxon>Eukaryota</taxon>
        <taxon>Fungi</taxon>
        <taxon>Dikarya</taxon>
        <taxon>Basidiomycota</taxon>
        <taxon>Agaricomycotina</taxon>
        <taxon>Agaricomycetes</taxon>
        <taxon>Agaricomycetidae</taxon>
        <taxon>Boletales</taxon>
        <taxon>Sclerodermatineae</taxon>
        <taxon>Sclerodermataceae</taxon>
        <taxon>Scleroderma</taxon>
    </lineage>
</organism>
<dbReference type="EMBL" id="KN822275">
    <property type="protein sequence ID" value="KIM51214.1"/>
    <property type="molecule type" value="Genomic_DNA"/>
</dbReference>
<dbReference type="Proteomes" id="UP000053989">
    <property type="component" value="Unassembled WGS sequence"/>
</dbReference>
<evidence type="ECO:0000313" key="1">
    <source>
        <dbReference type="EMBL" id="KIM51214.1"/>
    </source>
</evidence>
<reference evidence="2" key="2">
    <citation type="submission" date="2015-01" db="EMBL/GenBank/DDBJ databases">
        <title>Evolutionary Origins and Diversification of the Mycorrhizal Mutualists.</title>
        <authorList>
            <consortium name="DOE Joint Genome Institute"/>
            <consortium name="Mycorrhizal Genomics Consortium"/>
            <person name="Kohler A."/>
            <person name="Kuo A."/>
            <person name="Nagy L.G."/>
            <person name="Floudas D."/>
            <person name="Copeland A."/>
            <person name="Barry K.W."/>
            <person name="Cichocki N."/>
            <person name="Veneault-Fourrey C."/>
            <person name="LaButti K."/>
            <person name="Lindquist E.A."/>
            <person name="Lipzen A."/>
            <person name="Lundell T."/>
            <person name="Morin E."/>
            <person name="Murat C."/>
            <person name="Riley R."/>
            <person name="Ohm R."/>
            <person name="Sun H."/>
            <person name="Tunlid A."/>
            <person name="Henrissat B."/>
            <person name="Grigoriev I.V."/>
            <person name="Hibbett D.S."/>
            <person name="Martin F."/>
        </authorList>
    </citation>
    <scope>NUCLEOTIDE SEQUENCE [LARGE SCALE GENOMIC DNA]</scope>
    <source>
        <strain evidence="2">Foug A</strain>
    </source>
</reference>
<dbReference type="AlphaFoldDB" id="A0A0C3D487"/>
<protein>
    <submittedName>
        <fullName evidence="1">Uncharacterized protein</fullName>
    </submittedName>
</protein>
<accession>A0A0C3D487</accession>
<dbReference type="InParanoid" id="A0A0C3D487"/>